<organism evidence="1 2">
    <name type="scientific">Bacillus wiedmannii</name>
    <dbReference type="NCBI Taxonomy" id="1890302"/>
    <lineage>
        <taxon>Bacteria</taxon>
        <taxon>Bacillati</taxon>
        <taxon>Bacillota</taxon>
        <taxon>Bacilli</taxon>
        <taxon>Bacillales</taxon>
        <taxon>Bacillaceae</taxon>
        <taxon>Bacillus</taxon>
        <taxon>Bacillus cereus group</taxon>
    </lineage>
</organism>
<dbReference type="RefSeq" id="WP_098102049.1">
    <property type="nucleotide sequence ID" value="NZ_NUDL01000020.1"/>
</dbReference>
<dbReference type="Proteomes" id="UP000220621">
    <property type="component" value="Unassembled WGS sequence"/>
</dbReference>
<gene>
    <name evidence="1" type="ORF">CN611_07275</name>
</gene>
<sequence length="75" mass="8147">MKIVLRGKHAQMFCEPLIEFIQKNPNLFKNTGGERDEVRTAGTTAGLGVGEITIEQSPKLQAKSKARSINGSFAS</sequence>
<dbReference type="EMBL" id="NUDL01000020">
    <property type="protein sequence ID" value="PEM57606.1"/>
    <property type="molecule type" value="Genomic_DNA"/>
</dbReference>
<dbReference type="AlphaFoldDB" id="A0A2A8BTA2"/>
<evidence type="ECO:0000313" key="1">
    <source>
        <dbReference type="EMBL" id="PEM57606.1"/>
    </source>
</evidence>
<reference evidence="1 2" key="1">
    <citation type="submission" date="2017-09" db="EMBL/GenBank/DDBJ databases">
        <title>Large-scale bioinformatics analysis of Bacillus genomes uncovers conserved roles of natural products in bacterial physiology.</title>
        <authorList>
            <consortium name="Agbiome Team Llc"/>
            <person name="Bleich R.M."/>
            <person name="Grubbs K.J."/>
            <person name="Santa Maria K.C."/>
            <person name="Allen S.E."/>
            <person name="Farag S."/>
            <person name="Shank E.A."/>
            <person name="Bowers A."/>
        </authorList>
    </citation>
    <scope>NUCLEOTIDE SEQUENCE [LARGE SCALE GENOMIC DNA]</scope>
    <source>
        <strain evidence="1 2">AFS010764</strain>
    </source>
</reference>
<evidence type="ECO:0000313" key="2">
    <source>
        <dbReference type="Proteomes" id="UP000220621"/>
    </source>
</evidence>
<protein>
    <submittedName>
        <fullName evidence="1">Uncharacterized protein</fullName>
    </submittedName>
</protein>
<accession>A0A2A8BTA2</accession>
<comment type="caution">
    <text evidence="1">The sequence shown here is derived from an EMBL/GenBank/DDBJ whole genome shotgun (WGS) entry which is preliminary data.</text>
</comment>
<name>A0A2A8BTA2_9BACI</name>
<proteinExistence type="predicted"/>